<keyword evidence="3" id="KW-1185">Reference proteome</keyword>
<organism evidence="2 3">
    <name type="scientific">Desmospora activa DSM 45169</name>
    <dbReference type="NCBI Taxonomy" id="1121389"/>
    <lineage>
        <taxon>Bacteria</taxon>
        <taxon>Bacillati</taxon>
        <taxon>Bacillota</taxon>
        <taxon>Bacilli</taxon>
        <taxon>Bacillales</taxon>
        <taxon>Thermoactinomycetaceae</taxon>
        <taxon>Desmospora</taxon>
    </lineage>
</organism>
<keyword evidence="1" id="KW-0472">Membrane</keyword>
<dbReference type="AlphaFoldDB" id="A0A2T4Z7R4"/>
<accession>A0A2T4Z7R4</accession>
<keyword evidence="1" id="KW-1133">Transmembrane helix</keyword>
<reference evidence="2 3" key="1">
    <citation type="submission" date="2018-04" db="EMBL/GenBank/DDBJ databases">
        <title>Genomic Encyclopedia of Archaeal and Bacterial Type Strains, Phase II (KMG-II): from individual species to whole genera.</title>
        <authorList>
            <person name="Goeker M."/>
        </authorList>
    </citation>
    <scope>NUCLEOTIDE SEQUENCE [LARGE SCALE GENOMIC DNA]</scope>
    <source>
        <strain evidence="2 3">DSM 45169</strain>
    </source>
</reference>
<sequence>MYSIGNEMDRLSVVLTVDHSLPHLTLSQATMGIRSRFIMRHQLHSLFGLLELVVLSVLNHQAVVQFTDNGYHG</sequence>
<evidence type="ECO:0000313" key="3">
    <source>
        <dbReference type="Proteomes" id="UP000241639"/>
    </source>
</evidence>
<protein>
    <submittedName>
        <fullName evidence="2">Uncharacterized protein</fullName>
    </submittedName>
</protein>
<dbReference type="RefSeq" id="WP_107724799.1">
    <property type="nucleotide sequence ID" value="NZ_PZZP01000001.1"/>
</dbReference>
<dbReference type="Proteomes" id="UP000241639">
    <property type="component" value="Unassembled WGS sequence"/>
</dbReference>
<name>A0A2T4Z7R4_9BACL</name>
<keyword evidence="1" id="KW-0812">Transmembrane</keyword>
<gene>
    <name evidence="2" type="ORF">C8J48_0505</name>
</gene>
<evidence type="ECO:0000313" key="2">
    <source>
        <dbReference type="EMBL" id="PTM57936.1"/>
    </source>
</evidence>
<dbReference type="EMBL" id="PZZP01000001">
    <property type="protein sequence ID" value="PTM57936.1"/>
    <property type="molecule type" value="Genomic_DNA"/>
</dbReference>
<feature type="transmembrane region" description="Helical" evidence="1">
    <location>
        <begin position="43"/>
        <end position="63"/>
    </location>
</feature>
<proteinExistence type="predicted"/>
<comment type="caution">
    <text evidence="2">The sequence shown here is derived from an EMBL/GenBank/DDBJ whole genome shotgun (WGS) entry which is preliminary data.</text>
</comment>
<evidence type="ECO:0000256" key="1">
    <source>
        <dbReference type="SAM" id="Phobius"/>
    </source>
</evidence>